<evidence type="ECO:0000313" key="2">
    <source>
        <dbReference type="EMBL" id="GAA4608191.1"/>
    </source>
</evidence>
<dbReference type="PROSITE" id="PS51318">
    <property type="entry name" value="TAT"/>
    <property type="match status" value="1"/>
</dbReference>
<sequence length="536" mass="58673">MGSAVTRRSFLRAVGIAGGAGVLFETMGALGLAPTAADAAGRPFVPPSRADFALSGRKAPKVVILGGGIAGLATAYELGKAGYDCRILEAKNRPGGRNWTVRGGTVERELGGYEQRATFAPGLYLNAGPARIAQFMLTLDYCRELGVAIEPFVNQNADAYVYYQNAGPMSDVRTTDRAVKADTYGYISELLAKATTQGALDAELSADDKDRLMAFLEDFGALTRTGGEWRYTGTDRRGYSVLPDAADHPGTVLGPPPSLHNVLASQLGRNLSFELGWDQAMMMFQPIGGMDRIPYALADRIGGHRIEYQAEVLEVTDQPDAVHVRYRDAKGRQRMAQGDYCVATLPAYLMARVPNNLGAAVKAALEYPTRVHVGKLGLEYRRRWWEEDDRIYGGITNTDLDISQIWYPSHGYHGKGGVLLGYYTQGPGTDAFDRMSPADRIKHALAQGVKIHGPKYAKEVVSAFAVAWDRIPHIETGWVAWPSWTSGQYDLLNQPHGRVYFAGEWLTRFMGWQAGAFLSARYVVSEIHQRALATPR</sequence>
<reference evidence="3" key="1">
    <citation type="journal article" date="2019" name="Int. J. Syst. Evol. Microbiol.">
        <title>The Global Catalogue of Microorganisms (GCM) 10K type strain sequencing project: providing services to taxonomists for standard genome sequencing and annotation.</title>
        <authorList>
            <consortium name="The Broad Institute Genomics Platform"/>
            <consortium name="The Broad Institute Genome Sequencing Center for Infectious Disease"/>
            <person name="Wu L."/>
            <person name="Ma J."/>
        </authorList>
    </citation>
    <scope>NUCLEOTIDE SEQUENCE [LARGE SCALE GENOMIC DNA]</scope>
    <source>
        <strain evidence="3">JCM 17938</strain>
    </source>
</reference>
<keyword evidence="3" id="KW-1185">Reference proteome</keyword>
<gene>
    <name evidence="2" type="ORF">GCM10023195_31890</name>
</gene>
<organism evidence="2 3">
    <name type="scientific">Actinoallomurus liliacearum</name>
    <dbReference type="NCBI Taxonomy" id="1080073"/>
    <lineage>
        <taxon>Bacteria</taxon>
        <taxon>Bacillati</taxon>
        <taxon>Actinomycetota</taxon>
        <taxon>Actinomycetes</taxon>
        <taxon>Streptosporangiales</taxon>
        <taxon>Thermomonosporaceae</taxon>
        <taxon>Actinoallomurus</taxon>
    </lineage>
</organism>
<feature type="domain" description="Amine oxidase" evidence="1">
    <location>
        <begin position="69"/>
        <end position="527"/>
    </location>
</feature>
<dbReference type="InterPro" id="IPR036188">
    <property type="entry name" value="FAD/NAD-bd_sf"/>
</dbReference>
<dbReference type="PANTHER" id="PTHR10742">
    <property type="entry name" value="FLAVIN MONOAMINE OXIDASE"/>
    <property type="match status" value="1"/>
</dbReference>
<evidence type="ECO:0000259" key="1">
    <source>
        <dbReference type="Pfam" id="PF01593"/>
    </source>
</evidence>
<protein>
    <submittedName>
        <fullName evidence="2">Flavin monoamine oxidase family protein</fullName>
    </submittedName>
</protein>
<name>A0ABP8TH65_9ACTN</name>
<dbReference type="InterPro" id="IPR006311">
    <property type="entry name" value="TAT_signal"/>
</dbReference>
<proteinExistence type="predicted"/>
<dbReference type="Gene3D" id="3.50.50.60">
    <property type="entry name" value="FAD/NAD(P)-binding domain"/>
    <property type="match status" value="1"/>
</dbReference>
<dbReference type="Pfam" id="PF01593">
    <property type="entry name" value="Amino_oxidase"/>
    <property type="match status" value="1"/>
</dbReference>
<dbReference type="NCBIfam" id="TIGR01409">
    <property type="entry name" value="TAT_signal_seq"/>
    <property type="match status" value="1"/>
</dbReference>
<dbReference type="Gene3D" id="3.90.660.10">
    <property type="match status" value="1"/>
</dbReference>
<accession>A0ABP8TH65</accession>
<dbReference type="InterPro" id="IPR002937">
    <property type="entry name" value="Amino_oxidase"/>
</dbReference>
<dbReference type="Proteomes" id="UP001500212">
    <property type="component" value="Unassembled WGS sequence"/>
</dbReference>
<dbReference type="SUPFAM" id="SSF51905">
    <property type="entry name" value="FAD/NAD(P)-binding domain"/>
    <property type="match status" value="1"/>
</dbReference>
<dbReference type="InterPro" id="IPR019546">
    <property type="entry name" value="TAT_signal_bac_arc"/>
</dbReference>
<dbReference type="InterPro" id="IPR050281">
    <property type="entry name" value="Flavin_monoamine_oxidase"/>
</dbReference>
<dbReference type="Gene3D" id="1.20.1440.240">
    <property type="match status" value="1"/>
</dbReference>
<dbReference type="SUPFAM" id="SSF54373">
    <property type="entry name" value="FAD-linked reductases, C-terminal domain"/>
    <property type="match status" value="1"/>
</dbReference>
<comment type="caution">
    <text evidence="2">The sequence shown here is derived from an EMBL/GenBank/DDBJ whole genome shotgun (WGS) entry which is preliminary data.</text>
</comment>
<evidence type="ECO:0000313" key="3">
    <source>
        <dbReference type="Proteomes" id="UP001500212"/>
    </source>
</evidence>
<dbReference type="PANTHER" id="PTHR10742:SF410">
    <property type="entry name" value="LYSINE-SPECIFIC HISTONE DEMETHYLASE 2"/>
    <property type="match status" value="1"/>
</dbReference>
<dbReference type="EMBL" id="BAABHJ010000008">
    <property type="protein sequence ID" value="GAA4608191.1"/>
    <property type="molecule type" value="Genomic_DNA"/>
</dbReference>